<evidence type="ECO:0000259" key="15">
    <source>
        <dbReference type="SMART" id="SM00065"/>
    </source>
</evidence>
<organism evidence="16 17">
    <name type="scientific">Geodia barretti</name>
    <name type="common">Barrett's horny sponge</name>
    <dbReference type="NCBI Taxonomy" id="519541"/>
    <lineage>
        <taxon>Eukaryota</taxon>
        <taxon>Metazoa</taxon>
        <taxon>Porifera</taxon>
        <taxon>Demospongiae</taxon>
        <taxon>Heteroscleromorpha</taxon>
        <taxon>Tetractinellida</taxon>
        <taxon>Astrophorina</taxon>
        <taxon>Geodiidae</taxon>
        <taxon>Geodia</taxon>
    </lineage>
</organism>
<comment type="similarity">
    <text evidence="4">Belongs to the PEP-utilizing enzyme family.</text>
</comment>
<dbReference type="SUPFAM" id="SSF47831">
    <property type="entry name" value="Enzyme I of the PEP:sugar phosphotransferase system HPr-binding (sub)domain"/>
    <property type="match status" value="1"/>
</dbReference>
<dbReference type="InterPro" id="IPR050499">
    <property type="entry name" value="PEP-utilizing_PTS_enzyme"/>
</dbReference>
<dbReference type="PROSITE" id="PS00742">
    <property type="entry name" value="PEP_ENZYMES_2"/>
    <property type="match status" value="1"/>
</dbReference>
<accession>A0AA35WFW9</accession>
<dbReference type="Pfam" id="PF13185">
    <property type="entry name" value="GAF_2"/>
    <property type="match status" value="1"/>
</dbReference>
<dbReference type="Proteomes" id="UP001174909">
    <property type="component" value="Unassembled WGS sequence"/>
</dbReference>
<keyword evidence="17" id="KW-1185">Reference proteome</keyword>
<dbReference type="GO" id="GO:0005737">
    <property type="term" value="C:cytoplasm"/>
    <property type="evidence" value="ECO:0007669"/>
    <property type="project" value="UniProtKB-SubCell"/>
</dbReference>
<keyword evidence="7" id="KW-0963">Cytoplasm</keyword>
<keyword evidence="9" id="KW-0808">Transferase</keyword>
<dbReference type="EC" id="2.7.3.9" evidence="5"/>
<evidence type="ECO:0000256" key="10">
    <source>
        <dbReference type="ARBA" id="ARBA00022683"/>
    </source>
</evidence>
<dbReference type="Gene3D" id="1.10.274.10">
    <property type="entry name" value="PtsI, HPr-binding domain"/>
    <property type="match status" value="1"/>
</dbReference>
<dbReference type="InterPro" id="IPR029016">
    <property type="entry name" value="GAF-like_dom_sf"/>
</dbReference>
<dbReference type="GO" id="GO:0009401">
    <property type="term" value="P:phosphoenolpyruvate-dependent sugar phosphotransferase system"/>
    <property type="evidence" value="ECO:0007669"/>
    <property type="project" value="UniProtKB-KW"/>
</dbReference>
<dbReference type="SUPFAM" id="SSF51621">
    <property type="entry name" value="Phosphoenolpyruvate/pyruvate domain"/>
    <property type="match status" value="1"/>
</dbReference>
<dbReference type="Gene3D" id="3.30.450.40">
    <property type="match status" value="1"/>
</dbReference>
<dbReference type="Pfam" id="PF00391">
    <property type="entry name" value="PEP-utilizers"/>
    <property type="match status" value="1"/>
</dbReference>
<dbReference type="Gene3D" id="3.50.30.10">
    <property type="entry name" value="Phosphohistidine domain"/>
    <property type="match status" value="1"/>
</dbReference>
<dbReference type="GO" id="GO:0008965">
    <property type="term" value="F:phosphoenolpyruvate-protein phosphotransferase activity"/>
    <property type="evidence" value="ECO:0007669"/>
    <property type="project" value="UniProtKB-EC"/>
</dbReference>
<evidence type="ECO:0000256" key="7">
    <source>
        <dbReference type="ARBA" id="ARBA00022490"/>
    </source>
</evidence>
<gene>
    <name evidence="16" type="ORF">GBAR_LOCUS7740</name>
</gene>
<comment type="catalytic activity">
    <reaction evidence="1">
        <text>L-histidyl-[protein] + phosphoenolpyruvate = N(pros)-phospho-L-histidyl-[protein] + pyruvate</text>
        <dbReference type="Rhea" id="RHEA:23880"/>
        <dbReference type="Rhea" id="RHEA-COMP:9745"/>
        <dbReference type="Rhea" id="RHEA-COMP:9746"/>
        <dbReference type="ChEBI" id="CHEBI:15361"/>
        <dbReference type="ChEBI" id="CHEBI:29979"/>
        <dbReference type="ChEBI" id="CHEBI:58702"/>
        <dbReference type="ChEBI" id="CHEBI:64837"/>
        <dbReference type="EC" id="2.7.3.9"/>
    </reaction>
</comment>
<evidence type="ECO:0000256" key="13">
    <source>
        <dbReference type="ARBA" id="ARBA00022842"/>
    </source>
</evidence>
<evidence type="ECO:0000256" key="2">
    <source>
        <dbReference type="ARBA" id="ARBA00001946"/>
    </source>
</evidence>
<evidence type="ECO:0000256" key="11">
    <source>
        <dbReference type="ARBA" id="ARBA00022723"/>
    </source>
</evidence>
<evidence type="ECO:0000256" key="12">
    <source>
        <dbReference type="ARBA" id="ARBA00022777"/>
    </source>
</evidence>
<comment type="cofactor">
    <cofactor evidence="2">
        <name>Mg(2+)</name>
        <dbReference type="ChEBI" id="CHEBI:18420"/>
    </cofactor>
</comment>
<dbReference type="InterPro" id="IPR036637">
    <property type="entry name" value="Phosphohistidine_dom_sf"/>
</dbReference>
<comment type="caution">
    <text evidence="16">The sequence shown here is derived from an EMBL/GenBank/DDBJ whole genome shotgun (WGS) entry which is preliminary data.</text>
</comment>
<dbReference type="GO" id="GO:0016301">
    <property type="term" value="F:kinase activity"/>
    <property type="evidence" value="ECO:0007669"/>
    <property type="project" value="UniProtKB-KW"/>
</dbReference>
<dbReference type="SMART" id="SM00065">
    <property type="entry name" value="GAF"/>
    <property type="match status" value="1"/>
</dbReference>
<evidence type="ECO:0000313" key="16">
    <source>
        <dbReference type="EMBL" id="CAI8012042.1"/>
    </source>
</evidence>
<keyword evidence="6" id="KW-0813">Transport</keyword>
<dbReference type="InterPro" id="IPR040442">
    <property type="entry name" value="Pyrv_kinase-like_dom_sf"/>
</dbReference>
<dbReference type="Pfam" id="PF05524">
    <property type="entry name" value="PEP-utilisers_N"/>
    <property type="match status" value="1"/>
</dbReference>
<reference evidence="16" key="1">
    <citation type="submission" date="2023-03" db="EMBL/GenBank/DDBJ databases">
        <authorList>
            <person name="Steffen K."/>
            <person name="Cardenas P."/>
        </authorList>
    </citation>
    <scope>NUCLEOTIDE SEQUENCE</scope>
</reference>
<dbReference type="PRINTS" id="PR01736">
    <property type="entry name" value="PHPHTRNFRASE"/>
</dbReference>
<dbReference type="InterPro" id="IPR000121">
    <property type="entry name" value="PEP_util_C"/>
</dbReference>
<dbReference type="InterPro" id="IPR036618">
    <property type="entry name" value="PtsI_HPr-bd_sf"/>
</dbReference>
<dbReference type="SUPFAM" id="SSF52009">
    <property type="entry name" value="Phosphohistidine domain"/>
    <property type="match status" value="1"/>
</dbReference>
<dbReference type="Gene3D" id="3.20.20.60">
    <property type="entry name" value="Phosphoenolpyruvate-binding domains"/>
    <property type="match status" value="1"/>
</dbReference>
<evidence type="ECO:0000256" key="14">
    <source>
        <dbReference type="SAM" id="Coils"/>
    </source>
</evidence>
<keyword evidence="11" id="KW-0479">Metal-binding</keyword>
<evidence type="ECO:0000256" key="1">
    <source>
        <dbReference type="ARBA" id="ARBA00000683"/>
    </source>
</evidence>
<evidence type="ECO:0000313" key="17">
    <source>
        <dbReference type="Proteomes" id="UP001174909"/>
    </source>
</evidence>
<name>A0AA35WFW9_GEOBA</name>
<keyword evidence="10" id="KW-0598">Phosphotransferase system</keyword>
<comment type="subcellular location">
    <subcellularLocation>
        <location evidence="3">Cytoplasm</location>
    </subcellularLocation>
</comment>
<evidence type="ECO:0000256" key="4">
    <source>
        <dbReference type="ARBA" id="ARBA00007837"/>
    </source>
</evidence>
<sequence>MVRVPDIATEDDASHLVTLEEISRFVDEAEDLQGCLNSIAGIVAKRMQTEVCSVYLLEADSKRLTLSATKGLDPAAVGRVSMLASEGLAGLVVETREPVMVMDAPSHPRFLYFPETGEERYHSFFGVPVSAQKTPIGVLVVQTSRPRDFMHEEIRLLKAISAQVSTIIVHARLVDSLKDKERERKQSRQRMVSALRRLRSYEGRGKERTSEPPRKFRSRLTGLAACPGFAYGRAYIMQRLIDLDAIGKTRTADPQGEIERFRSAVQRAVAQVEEIKTRMIALISEEAGAIFDVHQLVLKDPVLQKEIEGRILGEHLTAYYAVSSTFRGHMQTVSEVGDSYLKERTADIRDVAQRLLENLSGAEDRRLVVPDGGAILVAEDLSPADLAVIEGDRFQGIVLATGGVTSHASLLAKSFEIPTVVAAEGVLEKRPERGFDIVGEYDRLERQYLAVNRELDEMRDLPAETTDGHRVHLLANMGLLTDIRFAQTHGAEGIGLYRTEIPFLAYHDFPTEAQQFTLYQKVVEGMGGKPVTIRTLDIGADKYPPYVSIARSEPNPFLGWRSIRISLEVSETFKMQLRAILRAGALGPVRLLIPMISSLEEILRVKAILREVKTELVWRRVPFDDDMELGIMVEVPAAVQVVHRMVEEVDFVSIGTNDLIQYLLAVDRGNLKVASLYEPFHPAVLAALNQVIRAAKDNGKRVAMCGEMAGDPLSTLLLMGMGLEEFSMESLSIPVVRKLVRSVSYERAFAIGQEALRMDRVDEIKRYLFSEMRALGLVELMELYR</sequence>
<dbReference type="PANTHER" id="PTHR46244">
    <property type="entry name" value="PHOSPHOENOLPYRUVATE-PROTEIN PHOSPHOTRANSFERASE"/>
    <property type="match status" value="1"/>
</dbReference>
<evidence type="ECO:0000256" key="5">
    <source>
        <dbReference type="ARBA" id="ARBA00012232"/>
    </source>
</evidence>
<dbReference type="NCBIfam" id="TIGR01417">
    <property type="entry name" value="PTS_I_fam"/>
    <property type="match status" value="1"/>
</dbReference>
<dbReference type="AlphaFoldDB" id="A0AA35WFW9"/>
<dbReference type="InterPro" id="IPR015813">
    <property type="entry name" value="Pyrv/PenolPyrv_kinase-like_dom"/>
</dbReference>
<dbReference type="PANTHER" id="PTHR46244:SF6">
    <property type="entry name" value="PHOSPHOENOLPYRUVATE-PROTEIN PHOSPHOTRANSFERASE"/>
    <property type="match status" value="1"/>
</dbReference>
<keyword evidence="13" id="KW-0460">Magnesium</keyword>
<dbReference type="SUPFAM" id="SSF55781">
    <property type="entry name" value="GAF domain-like"/>
    <property type="match status" value="1"/>
</dbReference>
<dbReference type="InterPro" id="IPR006318">
    <property type="entry name" value="PTS_EI-like"/>
</dbReference>
<dbReference type="InterPro" id="IPR003018">
    <property type="entry name" value="GAF"/>
</dbReference>
<dbReference type="InterPro" id="IPR008731">
    <property type="entry name" value="PTS_EIN"/>
</dbReference>
<evidence type="ECO:0000256" key="6">
    <source>
        <dbReference type="ARBA" id="ARBA00022448"/>
    </source>
</evidence>
<feature type="coiled-coil region" evidence="14">
    <location>
        <begin position="170"/>
        <end position="197"/>
    </location>
</feature>
<dbReference type="EMBL" id="CASHTH010001148">
    <property type="protein sequence ID" value="CAI8012042.1"/>
    <property type="molecule type" value="Genomic_DNA"/>
</dbReference>
<evidence type="ECO:0000256" key="8">
    <source>
        <dbReference type="ARBA" id="ARBA00022597"/>
    </source>
</evidence>
<dbReference type="InterPro" id="IPR023151">
    <property type="entry name" value="PEP_util_CS"/>
</dbReference>
<proteinExistence type="inferred from homology"/>
<evidence type="ECO:0000256" key="3">
    <source>
        <dbReference type="ARBA" id="ARBA00004496"/>
    </source>
</evidence>
<dbReference type="Pfam" id="PF02896">
    <property type="entry name" value="PEP-utilizers_C"/>
    <property type="match status" value="1"/>
</dbReference>
<feature type="domain" description="GAF" evidence="15">
    <location>
        <begin position="31"/>
        <end position="178"/>
    </location>
</feature>
<evidence type="ECO:0000256" key="9">
    <source>
        <dbReference type="ARBA" id="ARBA00022679"/>
    </source>
</evidence>
<keyword evidence="8" id="KW-0762">Sugar transport</keyword>
<keyword evidence="12" id="KW-0418">Kinase</keyword>
<dbReference type="GO" id="GO:0046872">
    <property type="term" value="F:metal ion binding"/>
    <property type="evidence" value="ECO:0007669"/>
    <property type="project" value="UniProtKB-KW"/>
</dbReference>
<dbReference type="InterPro" id="IPR008279">
    <property type="entry name" value="PEP-util_enz_mobile_dom"/>
</dbReference>
<keyword evidence="14" id="KW-0175">Coiled coil</keyword>
<protein>
    <recommendedName>
        <fullName evidence="5">phosphoenolpyruvate--protein phosphotransferase</fullName>
        <ecNumber evidence="5">2.7.3.9</ecNumber>
    </recommendedName>
</protein>